<reference evidence="1 2" key="1">
    <citation type="submission" date="2018-03" db="EMBL/GenBank/DDBJ databases">
        <authorList>
            <person name="Keele B.F."/>
        </authorList>
    </citation>
    <scope>NUCLEOTIDE SEQUENCE [LARGE SCALE GENOMIC DNA]</scope>
    <source>
        <strain evidence="1 2">YL28-9</strain>
    </source>
</reference>
<protein>
    <submittedName>
        <fullName evidence="1">Uncharacterized protein</fullName>
    </submittedName>
</protein>
<comment type="caution">
    <text evidence="1">The sequence shown here is derived from an EMBL/GenBank/DDBJ whole genome shotgun (WGS) entry which is preliminary data.</text>
</comment>
<gene>
    <name evidence="1" type="ORF">C7T94_07995</name>
</gene>
<proteinExistence type="predicted"/>
<evidence type="ECO:0000313" key="1">
    <source>
        <dbReference type="EMBL" id="PST82598.1"/>
    </source>
</evidence>
<dbReference type="Proteomes" id="UP000240912">
    <property type="component" value="Unassembled WGS sequence"/>
</dbReference>
<dbReference type="AlphaFoldDB" id="A0A2T3HJH1"/>
<name>A0A2T3HJH1_9SPHI</name>
<keyword evidence="2" id="KW-1185">Reference proteome</keyword>
<dbReference type="EMBL" id="PYLS01000005">
    <property type="protein sequence ID" value="PST82598.1"/>
    <property type="molecule type" value="Genomic_DNA"/>
</dbReference>
<organism evidence="1 2">
    <name type="scientific">Pedobacter yulinensis</name>
    <dbReference type="NCBI Taxonomy" id="2126353"/>
    <lineage>
        <taxon>Bacteria</taxon>
        <taxon>Pseudomonadati</taxon>
        <taxon>Bacteroidota</taxon>
        <taxon>Sphingobacteriia</taxon>
        <taxon>Sphingobacteriales</taxon>
        <taxon>Sphingobacteriaceae</taxon>
        <taxon>Pedobacter</taxon>
    </lineage>
</organism>
<accession>A0A2T3HJH1</accession>
<sequence>MKHVQVNHGSKIVIISNSEGVKSSQFFKSSITAGAGSDGTKQQSMCRLAPMAAAAPTKEGYSVQREEH</sequence>
<evidence type="ECO:0000313" key="2">
    <source>
        <dbReference type="Proteomes" id="UP000240912"/>
    </source>
</evidence>